<proteinExistence type="predicted"/>
<dbReference type="STRING" id="471855.Shel_12110"/>
<protein>
    <submittedName>
        <fullName evidence="2">Uncharacterized protein</fullName>
    </submittedName>
</protein>
<dbReference type="AlphaFoldDB" id="C7N5Q4"/>
<feature type="transmembrane region" description="Helical" evidence="1">
    <location>
        <begin position="63"/>
        <end position="82"/>
    </location>
</feature>
<reference evidence="2 3" key="1">
    <citation type="journal article" date="2009" name="Stand. Genomic Sci.">
        <title>Complete genome sequence of Slackia heliotrinireducens type strain (RHS 1).</title>
        <authorList>
            <person name="Pukall R."/>
            <person name="Lapidus A."/>
            <person name="Nolan M."/>
            <person name="Copeland A."/>
            <person name="Glavina Del Rio T."/>
            <person name="Lucas S."/>
            <person name="Chen F."/>
            <person name="Tice H."/>
            <person name="Cheng J.F."/>
            <person name="Chertkov O."/>
            <person name="Bruce D."/>
            <person name="Goodwin L."/>
            <person name="Kuske C."/>
            <person name="Brettin T."/>
            <person name="Detter J.C."/>
            <person name="Han C."/>
            <person name="Pitluck S."/>
            <person name="Pati A."/>
            <person name="Mavrommatis K."/>
            <person name="Ivanova N."/>
            <person name="Ovchinnikova G."/>
            <person name="Chen A."/>
            <person name="Palaniappan K."/>
            <person name="Schneider S."/>
            <person name="Rohde M."/>
            <person name="Chain P."/>
            <person name="D'haeseleer P."/>
            <person name="Goker M."/>
            <person name="Bristow J."/>
            <person name="Eisen J.A."/>
            <person name="Markowitz V."/>
            <person name="Kyrpides N.C."/>
            <person name="Klenk H.P."/>
            <person name="Hugenholtz P."/>
        </authorList>
    </citation>
    <scope>NUCLEOTIDE SEQUENCE [LARGE SCALE GENOMIC DNA]</scope>
    <source>
        <strain evidence="3">ATCC 29202 / DSM 20476 / NCTC 11029 / RHS 1</strain>
    </source>
</reference>
<feature type="transmembrane region" description="Helical" evidence="1">
    <location>
        <begin position="162"/>
        <end position="186"/>
    </location>
</feature>
<feature type="transmembrane region" description="Helical" evidence="1">
    <location>
        <begin position="226"/>
        <end position="247"/>
    </location>
</feature>
<evidence type="ECO:0000313" key="2">
    <source>
        <dbReference type="EMBL" id="ACV22239.1"/>
    </source>
</evidence>
<keyword evidence="1" id="KW-0472">Membrane</keyword>
<keyword evidence="1" id="KW-0812">Transmembrane</keyword>
<keyword evidence="3" id="KW-1185">Reference proteome</keyword>
<dbReference type="KEGG" id="shi:Shel_12110"/>
<feature type="transmembrane region" description="Helical" evidence="1">
    <location>
        <begin position="134"/>
        <end position="156"/>
    </location>
</feature>
<name>C7N5Q4_SLAHD</name>
<gene>
    <name evidence="2" type="ordered locus">Shel_12110</name>
</gene>
<dbReference type="eggNOG" id="ENOG5033GBP">
    <property type="taxonomic scope" value="Bacteria"/>
</dbReference>
<feature type="transmembrane region" description="Helical" evidence="1">
    <location>
        <begin position="94"/>
        <end position="113"/>
    </location>
</feature>
<feature type="transmembrane region" description="Helical" evidence="1">
    <location>
        <begin position="198"/>
        <end position="220"/>
    </location>
</feature>
<evidence type="ECO:0000256" key="1">
    <source>
        <dbReference type="SAM" id="Phobius"/>
    </source>
</evidence>
<keyword evidence="1" id="KW-1133">Transmembrane helix</keyword>
<dbReference type="EMBL" id="CP001684">
    <property type="protein sequence ID" value="ACV22239.1"/>
    <property type="molecule type" value="Genomic_DNA"/>
</dbReference>
<organism evidence="2 3">
    <name type="scientific">Slackia heliotrinireducens (strain ATCC 29202 / DSM 20476 / NCTC 11029 / RHS 1)</name>
    <name type="common">Peptococcus heliotrinreducens</name>
    <dbReference type="NCBI Taxonomy" id="471855"/>
    <lineage>
        <taxon>Bacteria</taxon>
        <taxon>Bacillati</taxon>
        <taxon>Actinomycetota</taxon>
        <taxon>Coriobacteriia</taxon>
        <taxon>Eggerthellales</taxon>
        <taxon>Eggerthellaceae</taxon>
        <taxon>Slackia</taxon>
    </lineage>
</organism>
<accession>C7N5Q4</accession>
<dbReference type="RefSeq" id="WP_012798342.1">
    <property type="nucleotide sequence ID" value="NC_013165.1"/>
</dbReference>
<dbReference type="Proteomes" id="UP000002026">
    <property type="component" value="Chromosome"/>
</dbReference>
<evidence type="ECO:0000313" key="3">
    <source>
        <dbReference type="Proteomes" id="UP000002026"/>
    </source>
</evidence>
<dbReference type="HOGENOM" id="CLU_1045448_0_0_11"/>
<sequence>MEESNTARMKISIRKCFDDQKPETAYEHMDVLALMMVEEDKWAREDARRQRGFAWFVRSQVRYIPAWVWLTLAAVVVLVFVASRYSDTASGMPWALGMMASICVLACMPSLCSSRTYRLDELEQSCQNNAANVLMARLLILGCASVFCLTLLIAAACTWTNIGLLSAVLWTCPPFFLCTAGSLVLLRSLRPEDAPPACVALTALFCTALLAMAKMFPLAYGQAALAVWAFAFAVSFIWMVAETIALIRRTAEGFGTLPHRRTSATS</sequence>